<keyword evidence="1 2" id="KW-0539">Nucleus</keyword>
<protein>
    <recommendedName>
        <fullName evidence="3">YDG domain-containing protein</fullName>
    </recommendedName>
</protein>
<dbReference type="SMART" id="SM00466">
    <property type="entry name" value="SRA"/>
    <property type="match status" value="1"/>
</dbReference>
<dbReference type="EMBL" id="KN833711">
    <property type="protein sequence ID" value="KIK25061.1"/>
    <property type="molecule type" value="Genomic_DNA"/>
</dbReference>
<gene>
    <name evidence="4" type="ORF">PISMIDRAFT_362840</name>
</gene>
<dbReference type="PROSITE" id="PS51015">
    <property type="entry name" value="YDG"/>
    <property type="match status" value="1"/>
</dbReference>
<dbReference type="InterPro" id="IPR036987">
    <property type="entry name" value="SRA-YDG_sf"/>
</dbReference>
<dbReference type="AlphaFoldDB" id="A0A0C9Z753"/>
<dbReference type="PANTHER" id="PTHR14140:SF27">
    <property type="entry name" value="OS04G0289800 PROTEIN"/>
    <property type="match status" value="1"/>
</dbReference>
<name>A0A0C9Z753_9AGAM</name>
<evidence type="ECO:0000313" key="5">
    <source>
        <dbReference type="Proteomes" id="UP000054018"/>
    </source>
</evidence>
<comment type="subcellular location">
    <subcellularLocation>
        <location evidence="2">Nucleus</location>
    </subcellularLocation>
</comment>
<dbReference type="Gene3D" id="2.30.280.10">
    <property type="entry name" value="SRA-YDG"/>
    <property type="match status" value="1"/>
</dbReference>
<dbReference type="InterPro" id="IPR015947">
    <property type="entry name" value="PUA-like_sf"/>
</dbReference>
<dbReference type="HOGENOM" id="CLU_090083_2_0_1"/>
<dbReference type="InterPro" id="IPR045134">
    <property type="entry name" value="UHRF1/2-like"/>
</dbReference>
<dbReference type="Proteomes" id="UP000054018">
    <property type="component" value="Unassembled WGS sequence"/>
</dbReference>
<dbReference type="PANTHER" id="PTHR14140">
    <property type="entry name" value="E3 UBIQUITIN-PROTEIN LIGASE UHRF-RELATED"/>
    <property type="match status" value="1"/>
</dbReference>
<dbReference type="GO" id="GO:0016567">
    <property type="term" value="P:protein ubiquitination"/>
    <property type="evidence" value="ECO:0007669"/>
    <property type="project" value="TreeGrafter"/>
</dbReference>
<dbReference type="GO" id="GO:0044027">
    <property type="term" value="P:negative regulation of gene expression via chromosomal CpG island methylation"/>
    <property type="evidence" value="ECO:0007669"/>
    <property type="project" value="TreeGrafter"/>
</dbReference>
<dbReference type="Pfam" id="PF02182">
    <property type="entry name" value="SAD_SRA"/>
    <property type="match status" value="1"/>
</dbReference>
<keyword evidence="5" id="KW-1185">Reference proteome</keyword>
<evidence type="ECO:0000313" key="4">
    <source>
        <dbReference type="EMBL" id="KIK25061.1"/>
    </source>
</evidence>
<evidence type="ECO:0000259" key="3">
    <source>
        <dbReference type="PROSITE" id="PS51015"/>
    </source>
</evidence>
<evidence type="ECO:0000256" key="1">
    <source>
        <dbReference type="ARBA" id="ARBA00023242"/>
    </source>
</evidence>
<dbReference type="InterPro" id="IPR003105">
    <property type="entry name" value="SRA_YDG"/>
</dbReference>
<feature type="domain" description="YDG" evidence="3">
    <location>
        <begin position="20"/>
        <end position="164"/>
    </location>
</feature>
<dbReference type="GO" id="GO:0005634">
    <property type="term" value="C:nucleus"/>
    <property type="evidence" value="ECO:0007669"/>
    <property type="project" value="UniProtKB-SubCell"/>
</dbReference>
<dbReference type="STRING" id="765257.A0A0C9Z753"/>
<accession>A0A0C9Z753</accession>
<organism evidence="4 5">
    <name type="scientific">Pisolithus microcarpus 441</name>
    <dbReference type="NCBI Taxonomy" id="765257"/>
    <lineage>
        <taxon>Eukaryota</taxon>
        <taxon>Fungi</taxon>
        <taxon>Dikarya</taxon>
        <taxon>Basidiomycota</taxon>
        <taxon>Agaricomycotina</taxon>
        <taxon>Agaricomycetes</taxon>
        <taxon>Agaricomycetidae</taxon>
        <taxon>Boletales</taxon>
        <taxon>Sclerodermatineae</taxon>
        <taxon>Pisolithaceae</taxon>
        <taxon>Pisolithus</taxon>
    </lineage>
</organism>
<reference evidence="4 5" key="1">
    <citation type="submission" date="2014-04" db="EMBL/GenBank/DDBJ databases">
        <authorList>
            <consortium name="DOE Joint Genome Institute"/>
            <person name="Kuo A."/>
            <person name="Kohler A."/>
            <person name="Costa M.D."/>
            <person name="Nagy L.G."/>
            <person name="Floudas D."/>
            <person name="Copeland A."/>
            <person name="Barry K.W."/>
            <person name="Cichocki N."/>
            <person name="Veneault-Fourrey C."/>
            <person name="LaButti K."/>
            <person name="Lindquist E.A."/>
            <person name="Lipzen A."/>
            <person name="Lundell T."/>
            <person name="Morin E."/>
            <person name="Murat C."/>
            <person name="Sun H."/>
            <person name="Tunlid A."/>
            <person name="Henrissat B."/>
            <person name="Grigoriev I.V."/>
            <person name="Hibbett D.S."/>
            <person name="Martin F."/>
            <person name="Nordberg H.P."/>
            <person name="Cantor M.N."/>
            <person name="Hua S.X."/>
        </authorList>
    </citation>
    <scope>NUCLEOTIDE SEQUENCE [LARGE SCALE GENOMIC DNA]</scope>
    <source>
        <strain evidence="4 5">441</strain>
    </source>
</reference>
<sequence>MSSTPAATGRVYGHVPGYPVGSTFKTKSVQCHLREELWRAGVHVQRQAGIHGDATENGGAFSICLSEGYEDNIDGGEKITYVGSGGQDRNGDQVTDQSFDHLPNRALQLSCETKRPVRVIRGKNETSFYSPPEGYRYDGLYVVDEAYMRRGKKGYQMCTFKLRRIQEEGMGPIPSRRLLTSKKLLKIARGK</sequence>
<dbReference type="SUPFAM" id="SSF88697">
    <property type="entry name" value="PUA domain-like"/>
    <property type="match status" value="1"/>
</dbReference>
<evidence type="ECO:0000256" key="2">
    <source>
        <dbReference type="PROSITE-ProRule" id="PRU00358"/>
    </source>
</evidence>
<dbReference type="OrthoDB" id="2270193at2759"/>
<proteinExistence type="predicted"/>
<reference evidence="5" key="2">
    <citation type="submission" date="2015-01" db="EMBL/GenBank/DDBJ databases">
        <title>Evolutionary Origins and Diversification of the Mycorrhizal Mutualists.</title>
        <authorList>
            <consortium name="DOE Joint Genome Institute"/>
            <consortium name="Mycorrhizal Genomics Consortium"/>
            <person name="Kohler A."/>
            <person name="Kuo A."/>
            <person name="Nagy L.G."/>
            <person name="Floudas D."/>
            <person name="Copeland A."/>
            <person name="Barry K.W."/>
            <person name="Cichocki N."/>
            <person name="Veneault-Fourrey C."/>
            <person name="LaButti K."/>
            <person name="Lindquist E.A."/>
            <person name="Lipzen A."/>
            <person name="Lundell T."/>
            <person name="Morin E."/>
            <person name="Murat C."/>
            <person name="Riley R."/>
            <person name="Ohm R."/>
            <person name="Sun H."/>
            <person name="Tunlid A."/>
            <person name="Henrissat B."/>
            <person name="Grigoriev I.V."/>
            <person name="Hibbett D.S."/>
            <person name="Martin F."/>
        </authorList>
    </citation>
    <scope>NUCLEOTIDE SEQUENCE [LARGE SCALE GENOMIC DNA]</scope>
    <source>
        <strain evidence="5">441</strain>
    </source>
</reference>
<dbReference type="GO" id="GO:0061630">
    <property type="term" value="F:ubiquitin protein ligase activity"/>
    <property type="evidence" value="ECO:0007669"/>
    <property type="project" value="TreeGrafter"/>
</dbReference>